<proteinExistence type="predicted"/>
<feature type="region of interest" description="Disordered" evidence="1">
    <location>
        <begin position="23"/>
        <end position="42"/>
    </location>
</feature>
<dbReference type="HOGENOM" id="CLU_211730_0_0_1"/>
<name>S8DJ01_FOMSC</name>
<evidence type="ECO:0000256" key="1">
    <source>
        <dbReference type="SAM" id="MobiDB-lite"/>
    </source>
</evidence>
<dbReference type="EMBL" id="KE504340">
    <property type="protein sequence ID" value="EPS92817.1"/>
    <property type="molecule type" value="Genomic_DNA"/>
</dbReference>
<dbReference type="AlphaFoldDB" id="S8DJ01"/>
<reference evidence="2 3" key="1">
    <citation type="journal article" date="2012" name="Science">
        <title>The Paleozoic origin of enzymatic lignin decomposition reconstructed from 31 fungal genomes.</title>
        <authorList>
            <person name="Floudas D."/>
            <person name="Binder M."/>
            <person name="Riley R."/>
            <person name="Barry K."/>
            <person name="Blanchette R.A."/>
            <person name="Henrissat B."/>
            <person name="Martinez A.T."/>
            <person name="Otillar R."/>
            <person name="Spatafora J.W."/>
            <person name="Yadav J.S."/>
            <person name="Aerts A."/>
            <person name="Benoit I."/>
            <person name="Boyd A."/>
            <person name="Carlson A."/>
            <person name="Copeland A."/>
            <person name="Coutinho P.M."/>
            <person name="de Vries R.P."/>
            <person name="Ferreira P."/>
            <person name="Findley K."/>
            <person name="Foster B."/>
            <person name="Gaskell J."/>
            <person name="Glotzer D."/>
            <person name="Gorecki P."/>
            <person name="Heitman J."/>
            <person name="Hesse C."/>
            <person name="Hori C."/>
            <person name="Igarashi K."/>
            <person name="Jurgens J.A."/>
            <person name="Kallen N."/>
            <person name="Kersten P."/>
            <person name="Kohler A."/>
            <person name="Kuees U."/>
            <person name="Kumar T.K.A."/>
            <person name="Kuo A."/>
            <person name="LaButti K."/>
            <person name="Larrondo L.F."/>
            <person name="Lindquist E."/>
            <person name="Ling A."/>
            <person name="Lombard V."/>
            <person name="Lucas S."/>
            <person name="Lundell T."/>
            <person name="Martin R."/>
            <person name="McLaughlin D.J."/>
            <person name="Morgenstern I."/>
            <person name="Morin E."/>
            <person name="Murat C."/>
            <person name="Nagy L.G."/>
            <person name="Nolan M."/>
            <person name="Ohm R.A."/>
            <person name="Patyshakuliyeva A."/>
            <person name="Rokas A."/>
            <person name="Ruiz-Duenas F.J."/>
            <person name="Sabat G."/>
            <person name="Salamov A."/>
            <person name="Samejima M."/>
            <person name="Schmutz J."/>
            <person name="Slot J.C."/>
            <person name="St John F."/>
            <person name="Stenlid J."/>
            <person name="Sun H."/>
            <person name="Sun S."/>
            <person name="Syed K."/>
            <person name="Tsang A."/>
            <person name="Wiebenga A."/>
            <person name="Young D."/>
            <person name="Pisabarro A."/>
            <person name="Eastwood D.C."/>
            <person name="Martin F."/>
            <person name="Cullen D."/>
            <person name="Grigoriev I.V."/>
            <person name="Hibbett D.S."/>
        </authorList>
    </citation>
    <scope>NUCLEOTIDE SEQUENCE</scope>
    <source>
        <strain evidence="3">FP-58527</strain>
    </source>
</reference>
<dbReference type="InParanoid" id="S8DJ01"/>
<gene>
    <name evidence="2" type="ORF">FOMPIDRAFT_1056533</name>
</gene>
<keyword evidence="3" id="KW-1185">Reference proteome</keyword>
<evidence type="ECO:0000313" key="3">
    <source>
        <dbReference type="Proteomes" id="UP000015241"/>
    </source>
</evidence>
<protein>
    <submittedName>
        <fullName evidence="2">Uncharacterized protein</fullName>
    </submittedName>
</protein>
<organism evidence="2 3">
    <name type="scientific">Fomitopsis schrenkii</name>
    <name type="common">Brown rot fungus</name>
    <dbReference type="NCBI Taxonomy" id="2126942"/>
    <lineage>
        <taxon>Eukaryota</taxon>
        <taxon>Fungi</taxon>
        <taxon>Dikarya</taxon>
        <taxon>Basidiomycota</taxon>
        <taxon>Agaricomycotina</taxon>
        <taxon>Agaricomycetes</taxon>
        <taxon>Polyporales</taxon>
        <taxon>Fomitopsis</taxon>
    </lineage>
</organism>
<dbReference type="Proteomes" id="UP000015241">
    <property type="component" value="Unassembled WGS sequence"/>
</dbReference>
<evidence type="ECO:0000313" key="2">
    <source>
        <dbReference type="EMBL" id="EPS92817.1"/>
    </source>
</evidence>
<accession>S8DJ01</accession>
<sequence length="56" mass="6375">MNAATRRRPLLWPPILLEMGKVSKGNESSCQRGLPPEEGRSRPFIARCSSQHRICR</sequence>